<dbReference type="PANTHER" id="PTHR34709">
    <property type="entry name" value="OS10G0396666 PROTEIN"/>
    <property type="match status" value="1"/>
</dbReference>
<reference evidence="2" key="2">
    <citation type="submission" date="2020-10" db="EMBL/GenBank/DDBJ databases">
        <authorList>
            <person name="Scholz U."/>
            <person name="Mascher M."/>
            <person name="Fiebig A."/>
        </authorList>
    </citation>
    <scope>NUCLEOTIDE SEQUENCE [LARGE SCALE GENOMIC DNA]</scope>
    <source>
        <strain evidence="2">cv. Morex</strain>
    </source>
</reference>
<keyword evidence="3" id="KW-1185">Reference proteome</keyword>
<dbReference type="EnsemblPlants" id="HORVU.MOREX.r3.4HG0418200.1">
    <property type="protein sequence ID" value="HORVU.MOREX.r3.4HG0418200.1"/>
    <property type="gene ID" value="HORVU.MOREX.r3.4HG0418200"/>
</dbReference>
<evidence type="ECO:0000313" key="3">
    <source>
        <dbReference type="Proteomes" id="UP000011116"/>
    </source>
</evidence>
<reference evidence="2" key="3">
    <citation type="submission" date="2022-01" db="UniProtKB">
        <authorList>
            <consortium name="EnsemblPlants"/>
        </authorList>
    </citation>
    <scope>IDENTIFICATION</scope>
    <source>
        <strain evidence="2">subsp. vulgare</strain>
    </source>
</reference>
<dbReference type="PANTHER" id="PTHR34709:SF21">
    <property type="entry name" value="FBD DOMAIN-CONTAINING PROTEIN"/>
    <property type="match status" value="1"/>
</dbReference>
<evidence type="ECO:0000313" key="2">
    <source>
        <dbReference type="EnsemblPlants" id="HORVU.MOREX.r3.4HG0418200.1"/>
    </source>
</evidence>
<accession>A0A8I6Y3W1</accession>
<evidence type="ECO:0000256" key="1">
    <source>
        <dbReference type="SAM" id="MobiDB-lite"/>
    </source>
</evidence>
<feature type="region of interest" description="Disordered" evidence="1">
    <location>
        <begin position="19"/>
        <end position="40"/>
    </location>
</feature>
<dbReference type="SUPFAM" id="SSF52058">
    <property type="entry name" value="L domain-like"/>
    <property type="match status" value="1"/>
</dbReference>
<organism evidence="2 3">
    <name type="scientific">Hordeum vulgare subsp. vulgare</name>
    <name type="common">Domesticated barley</name>
    <dbReference type="NCBI Taxonomy" id="112509"/>
    <lineage>
        <taxon>Eukaryota</taxon>
        <taxon>Viridiplantae</taxon>
        <taxon>Streptophyta</taxon>
        <taxon>Embryophyta</taxon>
        <taxon>Tracheophyta</taxon>
        <taxon>Spermatophyta</taxon>
        <taxon>Magnoliopsida</taxon>
        <taxon>Liliopsida</taxon>
        <taxon>Poales</taxon>
        <taxon>Poaceae</taxon>
        <taxon>BOP clade</taxon>
        <taxon>Pooideae</taxon>
        <taxon>Triticodae</taxon>
        <taxon>Triticeae</taxon>
        <taxon>Hordeinae</taxon>
        <taxon>Hordeum</taxon>
    </lineage>
</organism>
<dbReference type="Gramene" id="HORVU.MOREX.r3.4HG0418200.1">
    <property type="protein sequence ID" value="HORVU.MOREX.r3.4HG0418200.1"/>
    <property type="gene ID" value="HORVU.MOREX.r3.4HG0418200"/>
</dbReference>
<dbReference type="AlphaFoldDB" id="A0A8I6Y3W1"/>
<protein>
    <recommendedName>
        <fullName evidence="4">F-box domain-containing protein</fullName>
    </recommendedName>
</protein>
<name>A0A8I6Y3W1_HORVV</name>
<dbReference type="Proteomes" id="UP000011116">
    <property type="component" value="Chromosome 4H"/>
</dbReference>
<dbReference type="InterPro" id="IPR055312">
    <property type="entry name" value="FBL15-like"/>
</dbReference>
<reference evidence="3" key="1">
    <citation type="journal article" date="2012" name="Nature">
        <title>A physical, genetic and functional sequence assembly of the barley genome.</title>
        <authorList>
            <consortium name="The International Barley Genome Sequencing Consortium"/>
            <person name="Mayer K.F."/>
            <person name="Waugh R."/>
            <person name="Brown J.W."/>
            <person name="Schulman A."/>
            <person name="Langridge P."/>
            <person name="Platzer M."/>
            <person name="Fincher G.B."/>
            <person name="Muehlbauer G.J."/>
            <person name="Sato K."/>
            <person name="Close T.J."/>
            <person name="Wise R.P."/>
            <person name="Stein N."/>
        </authorList>
    </citation>
    <scope>NUCLEOTIDE SEQUENCE [LARGE SCALE GENOMIC DNA]</scope>
    <source>
        <strain evidence="3">cv. Morex</strain>
    </source>
</reference>
<proteinExistence type="predicted"/>
<evidence type="ECO:0008006" key="4">
    <source>
        <dbReference type="Google" id="ProtNLM"/>
    </source>
</evidence>
<feature type="compositionally biased region" description="Basic residues" evidence="1">
    <location>
        <begin position="19"/>
        <end position="32"/>
    </location>
</feature>
<dbReference type="Gramene" id="HORVU.MOREX.r2.4HG0348620.1">
    <property type="protein sequence ID" value="HORVU.MOREX.r2.4HG0348620.1"/>
    <property type="gene ID" value="HORVU.MOREX.r2.4HG0348620"/>
</dbReference>
<sequence length="360" mass="40557">MAEVGDRFCVMELRSGRLVRRSPPPRRARSRRGPCGGADDRLSALPDDMLLLVLARTGILSSRWRGLWAHLPDLTFRDVAPAEIEAARLLDAVVRFSPRELRFSYKSETNMRLPDLHLPCFPRATSIDIDSDSNICFTQLRSGEFSALERLSLKCGIVIDFDTLIARCPCLRVLSVFITRVSDIVISVHSVSLQILEFKCNDAYTNSIDIVTPKLKQLELIFNTGKDLSVSISAPMVEKVVWIRELPFEDLNPLFGFWRLDLMAVLPADRFGDGDYGLELGISTAVDESYYELDLTHEMEKLPVIDFSVLALSLTTDGHVFGALLWRLLGFHQIRAATKRLEVVLYSVILLLLSPDTHTH</sequence>